<dbReference type="Proteomes" id="UP000013243">
    <property type="component" value="Chromosome"/>
</dbReference>
<dbReference type="InterPro" id="IPR013783">
    <property type="entry name" value="Ig-like_fold"/>
</dbReference>
<dbReference type="Gene3D" id="2.60.40.10">
    <property type="entry name" value="Immunoglobulins"/>
    <property type="match status" value="1"/>
</dbReference>
<feature type="chain" id="PRO_5008518421" description="Fibronectin type-III domain-containing protein" evidence="1">
    <location>
        <begin position="18"/>
        <end position="579"/>
    </location>
</feature>
<protein>
    <recommendedName>
        <fullName evidence="2">Fibronectin type-III domain-containing protein</fullName>
    </recommendedName>
</protein>
<reference evidence="3 4" key="1">
    <citation type="journal article" date="2016" name="ISME J.">
        <title>Global occurrence and heterogeneity of the Roseobacter-clade species Ruegeria mobilis.</title>
        <authorList>
            <person name="Sonnenschein E."/>
            <person name="Gram L."/>
        </authorList>
    </citation>
    <scope>NUCLEOTIDE SEQUENCE [LARGE SCALE GENOMIC DNA]</scope>
    <source>
        <strain evidence="3 4">F1926</strain>
    </source>
</reference>
<evidence type="ECO:0000313" key="4">
    <source>
        <dbReference type="Proteomes" id="UP000013243"/>
    </source>
</evidence>
<dbReference type="SMART" id="SM00060">
    <property type="entry name" value="FN3"/>
    <property type="match status" value="1"/>
</dbReference>
<evidence type="ECO:0000259" key="2">
    <source>
        <dbReference type="PROSITE" id="PS50853"/>
    </source>
</evidence>
<dbReference type="InterPro" id="IPR036116">
    <property type="entry name" value="FN3_sf"/>
</dbReference>
<dbReference type="InterPro" id="IPR003961">
    <property type="entry name" value="FN3_dom"/>
</dbReference>
<evidence type="ECO:0000313" key="3">
    <source>
        <dbReference type="EMBL" id="ANP41944.1"/>
    </source>
</evidence>
<dbReference type="PROSITE" id="PS50853">
    <property type="entry name" value="FN3"/>
    <property type="match status" value="1"/>
</dbReference>
<organism evidence="3 4">
    <name type="scientific">Tritonibacter mobilis F1926</name>
    <dbReference type="NCBI Taxonomy" id="1265309"/>
    <lineage>
        <taxon>Bacteria</taxon>
        <taxon>Pseudomonadati</taxon>
        <taxon>Pseudomonadota</taxon>
        <taxon>Alphaproteobacteria</taxon>
        <taxon>Rhodobacterales</taxon>
        <taxon>Paracoccaceae</taxon>
        <taxon>Tritonibacter</taxon>
    </lineage>
</organism>
<keyword evidence="1" id="KW-0732">Signal</keyword>
<proteinExistence type="predicted"/>
<dbReference type="KEGG" id="rmb:K529_014300"/>
<gene>
    <name evidence="3" type="ORF">K529_014300</name>
</gene>
<accession>A0A1B1A5T4</accession>
<name>A0A1B1A5T4_9RHOB</name>
<dbReference type="AlphaFoldDB" id="A0A1B1A5T4"/>
<dbReference type="EMBL" id="CP015230">
    <property type="protein sequence ID" value="ANP41944.1"/>
    <property type="molecule type" value="Genomic_DNA"/>
</dbReference>
<evidence type="ECO:0000256" key="1">
    <source>
        <dbReference type="SAM" id="SignalP"/>
    </source>
</evidence>
<feature type="signal peptide" evidence="1">
    <location>
        <begin position="1"/>
        <end position="17"/>
    </location>
</feature>
<dbReference type="SUPFAM" id="SSF49265">
    <property type="entry name" value="Fibronectin type III"/>
    <property type="match status" value="1"/>
</dbReference>
<sequence>MAFVGGALGVGASTALAATAAYASGAAFAGTLVGGFVVRTVVAIGLSALAAKLAPSPAAANASPIERMVNFAQPVSYAEWVYGRTRKGGPIGFTGFANDKRWYVPILAAHPIKGVVQHRLDERIVSLTDAVDTNASNISENPIAGYGRVDVFTGDPGQAVHAGLDAAFAEITSEFDFEGLAGAVIWAARPPNESYTQVFPGGRQWQYSPVLDGKKDLYDPRDGQYKFSSNAALVFADWCVNVMGREVDWDEIADEADACDLVEPDAAGIPRKRWELNGTLSDEQDYETHRAQLATACDAFVYDRTDGKVGFTVGRWLEPELTLGPDDFLSFELTEGQYGADAPDEVAALYTEPDNGWRETPSGAWVARIAAKPVTDQPQIFMVTNHFQAARLNKRLARSKHAQYQLRGTIGMKGYEILGGRSGGRAHRFVRFVHPELGLDLYLEVGEMARESLGLFSLSANTVQPDDFAFTAAEEPARPTYEAVEGQTGVPVPSGFHVATAGNGAATFEWDAQSPAYLQDIRYRRLSFLPLWTQSAVGSEQTTLNVSDLVSGEDYEVQIRNRSNGLGVSDWSASETFTA</sequence>
<feature type="domain" description="Fibronectin type-III" evidence="2">
    <location>
        <begin position="492"/>
        <end position="579"/>
    </location>
</feature>
<dbReference type="STRING" id="1265309.K529_014300"/>
<dbReference type="OrthoDB" id="7357280at2"/>
<dbReference type="CDD" id="cd00063">
    <property type="entry name" value="FN3"/>
    <property type="match status" value="1"/>
</dbReference>